<evidence type="ECO:0000256" key="3">
    <source>
        <dbReference type="ARBA" id="ARBA00023015"/>
    </source>
</evidence>
<dbReference type="PANTHER" id="PTHR13044">
    <property type="entry name" value="ACTIVATING TRANSCRIPTION FACTOR ATF 4/5"/>
    <property type="match status" value="1"/>
</dbReference>
<dbReference type="PROSITE" id="PS00036">
    <property type="entry name" value="BZIP_BASIC"/>
    <property type="match status" value="1"/>
</dbReference>
<dbReference type="SMART" id="SM00338">
    <property type="entry name" value="BRLZ"/>
    <property type="match status" value="1"/>
</dbReference>
<evidence type="ECO:0000256" key="7">
    <source>
        <dbReference type="SAM" id="MobiDB-lite"/>
    </source>
</evidence>
<evidence type="ECO:0000313" key="9">
    <source>
        <dbReference type="Proteomes" id="UP001318040"/>
    </source>
</evidence>
<evidence type="ECO:0000256" key="4">
    <source>
        <dbReference type="ARBA" id="ARBA00023125"/>
    </source>
</evidence>
<evidence type="ECO:0000256" key="2">
    <source>
        <dbReference type="ARBA" id="ARBA00007163"/>
    </source>
</evidence>
<dbReference type="PANTHER" id="PTHR13044:SF14">
    <property type="entry name" value="CRYPTOCEPHAL, ISOFORM A"/>
    <property type="match status" value="1"/>
</dbReference>
<dbReference type="GO" id="GO:0042981">
    <property type="term" value="P:regulation of apoptotic process"/>
    <property type="evidence" value="ECO:0007669"/>
    <property type="project" value="UniProtKB-ARBA"/>
</dbReference>
<evidence type="ECO:0000256" key="6">
    <source>
        <dbReference type="ARBA" id="ARBA00023242"/>
    </source>
</evidence>
<keyword evidence="5" id="KW-0804">Transcription</keyword>
<comment type="subcellular location">
    <subcellularLocation>
        <location evidence="1">Nucleus</location>
    </subcellularLocation>
</comment>
<evidence type="ECO:0000313" key="10">
    <source>
        <dbReference type="RefSeq" id="XP_032806077.1"/>
    </source>
</evidence>
<dbReference type="KEGG" id="pmrn:116940401"/>
<organism evidence="9 10">
    <name type="scientific">Petromyzon marinus</name>
    <name type="common">Sea lamprey</name>
    <dbReference type="NCBI Taxonomy" id="7757"/>
    <lineage>
        <taxon>Eukaryota</taxon>
        <taxon>Metazoa</taxon>
        <taxon>Chordata</taxon>
        <taxon>Craniata</taxon>
        <taxon>Vertebrata</taxon>
        <taxon>Cyclostomata</taxon>
        <taxon>Hyperoartia</taxon>
        <taxon>Petromyzontiformes</taxon>
        <taxon>Petromyzontidae</taxon>
        <taxon>Petromyzon</taxon>
    </lineage>
</organism>
<feature type="region of interest" description="Disordered" evidence="7">
    <location>
        <begin position="251"/>
        <end position="279"/>
    </location>
</feature>
<dbReference type="GO" id="GO:0001228">
    <property type="term" value="F:DNA-binding transcription activator activity, RNA polymerase II-specific"/>
    <property type="evidence" value="ECO:0007669"/>
    <property type="project" value="TreeGrafter"/>
</dbReference>
<keyword evidence="9" id="KW-1185">Reference proteome</keyword>
<gene>
    <name evidence="10" type="primary">LOC116940401</name>
</gene>
<dbReference type="GeneID" id="116940401"/>
<dbReference type="PROSITE" id="PS50217">
    <property type="entry name" value="BZIP"/>
    <property type="match status" value="1"/>
</dbReference>
<reference evidence="10" key="1">
    <citation type="submission" date="2025-08" db="UniProtKB">
        <authorList>
            <consortium name="RefSeq"/>
        </authorList>
    </citation>
    <scope>IDENTIFICATION</scope>
    <source>
        <tissue evidence="10">Sperm</tissue>
    </source>
</reference>
<dbReference type="GO" id="GO:0000977">
    <property type="term" value="F:RNA polymerase II transcription regulatory region sequence-specific DNA binding"/>
    <property type="evidence" value="ECO:0007669"/>
    <property type="project" value="TreeGrafter"/>
</dbReference>
<name>A0AAJ7WQH9_PETMA</name>
<protein>
    <submittedName>
        <fullName evidence="10">Cyclic AMP-dependent transcription factor ATF-4-like</fullName>
    </submittedName>
</protein>
<dbReference type="InterPro" id="IPR046347">
    <property type="entry name" value="bZIP_sf"/>
</dbReference>
<comment type="similarity">
    <text evidence="2">Belongs to the bZIP family.</text>
</comment>
<dbReference type="Gene3D" id="1.20.5.170">
    <property type="match status" value="1"/>
</dbReference>
<feature type="compositionally biased region" description="Low complexity" evidence="7">
    <location>
        <begin position="256"/>
        <end position="266"/>
    </location>
</feature>
<evidence type="ECO:0000256" key="1">
    <source>
        <dbReference type="ARBA" id="ARBA00004123"/>
    </source>
</evidence>
<accession>A0AAJ7WQH9</accession>
<evidence type="ECO:0000256" key="5">
    <source>
        <dbReference type="ARBA" id="ARBA00023163"/>
    </source>
</evidence>
<evidence type="ECO:0000259" key="8">
    <source>
        <dbReference type="PROSITE" id="PS50217"/>
    </source>
</evidence>
<sequence length="388" mass="42041">MSRLLSSLIMDVDDRLLLLPGLEEQLPEARPVCPLLPAEGAVGVAQPPRSPDRRVCGSGDFPTPTLLGTWEEARHDPYDTPLLSPIGGNSLVDTIDLELLVDELMGDSTNGILCLDSLLEPSSLHGTEYVAVELDHTEEESPFDLGVSALFTSIEDTELMELSDLDLLESSSWISPTSPIVYSSHNNSIIPSTTTDSDTVSTVEVARQIDSDTKVNSDINLSHIDVPGWISKSDLQSRFPKCGTVVESGVSKSYDHCSSSSGYSSDTSDRPDSQIIPLGSSAIGSDEVVGDGAALLGQQLLTVAATALSGGCERRLRKKQQNQRAAVRYRQRKRTEHDTLKGTMSGEQARNRQLRERVDAISKELLYLRGLLEELYGTSLSKQSASLV</sequence>
<feature type="domain" description="BZIP" evidence="8">
    <location>
        <begin position="312"/>
        <end position="375"/>
    </location>
</feature>
<dbReference type="Proteomes" id="UP001318040">
    <property type="component" value="Chromosome 9"/>
</dbReference>
<dbReference type="AlphaFoldDB" id="A0AAJ7WQH9"/>
<keyword evidence="3" id="KW-0805">Transcription regulation</keyword>
<proteinExistence type="inferred from homology"/>
<keyword evidence="6" id="KW-0539">Nucleus</keyword>
<feature type="region of interest" description="Disordered" evidence="7">
    <location>
        <begin position="330"/>
        <end position="351"/>
    </location>
</feature>
<dbReference type="GO" id="GO:0005634">
    <property type="term" value="C:nucleus"/>
    <property type="evidence" value="ECO:0007669"/>
    <property type="project" value="UniProtKB-SubCell"/>
</dbReference>
<dbReference type="SUPFAM" id="SSF57959">
    <property type="entry name" value="Leucine zipper domain"/>
    <property type="match status" value="1"/>
</dbReference>
<dbReference type="RefSeq" id="XP_032806077.1">
    <property type="nucleotide sequence ID" value="XM_032950186.1"/>
</dbReference>
<dbReference type="CDD" id="cd14692">
    <property type="entry name" value="bZIP_ATF4"/>
    <property type="match status" value="1"/>
</dbReference>
<dbReference type="InterPro" id="IPR004827">
    <property type="entry name" value="bZIP"/>
</dbReference>
<keyword evidence="4" id="KW-0238">DNA-binding</keyword>